<dbReference type="EMBL" id="JADBDY010000001">
    <property type="protein sequence ID" value="MBE1455981.1"/>
    <property type="molecule type" value="Genomic_DNA"/>
</dbReference>
<proteinExistence type="predicted"/>
<gene>
    <name evidence="2" type="ORF">H4W79_000195</name>
</gene>
<reference evidence="2 3" key="1">
    <citation type="submission" date="2020-10" db="EMBL/GenBank/DDBJ databases">
        <title>Sequencing the genomes of 1000 actinobacteria strains.</title>
        <authorList>
            <person name="Klenk H.-P."/>
        </authorList>
    </citation>
    <scope>NUCLEOTIDE SEQUENCE [LARGE SCALE GENOMIC DNA]</scope>
    <source>
        <strain evidence="2 3">DSM 45157</strain>
    </source>
</reference>
<dbReference type="PANTHER" id="PTHR35525:SF3">
    <property type="entry name" value="BLL6575 PROTEIN"/>
    <property type="match status" value="1"/>
</dbReference>
<dbReference type="Proteomes" id="UP000598217">
    <property type="component" value="Unassembled WGS sequence"/>
</dbReference>
<dbReference type="Pfam" id="PF07336">
    <property type="entry name" value="ABATE"/>
    <property type="match status" value="1"/>
</dbReference>
<name>A0ABR9HAP8_9ACTN</name>
<comment type="caution">
    <text evidence="2">The sequence shown here is derived from an EMBL/GenBank/DDBJ whole genome shotgun (WGS) entry which is preliminary data.</text>
</comment>
<evidence type="ECO:0000313" key="3">
    <source>
        <dbReference type="Proteomes" id="UP000598217"/>
    </source>
</evidence>
<protein>
    <submittedName>
        <fullName evidence="2">RNA-binding Zn ribbon-like protein</fullName>
    </submittedName>
</protein>
<dbReference type="RefSeq" id="WP_191275566.1">
    <property type="nucleotide sequence ID" value="NZ_BMXJ01000009.1"/>
</dbReference>
<sequence length="187" mass="20072">MKIGFNDYTRGAALATELVNTSPLVREAGEVLADPGALRDFLSEHGVDGGEPGTDDLEEVLSLRSRLRDILETEDEDETAEAANALVARAGVGPALHRDGDGRWRWYVGTVPEAPLADRLAVLAGTGLLGVLDVLGHGRFRHCASSSCEGVFVDTSRAGRRRYCTPSLCGNRLNVANHRARRSPGRP</sequence>
<dbReference type="InterPro" id="IPR021005">
    <property type="entry name" value="Znf_CGNR"/>
</dbReference>
<evidence type="ECO:0000259" key="1">
    <source>
        <dbReference type="Pfam" id="PF11706"/>
    </source>
</evidence>
<dbReference type="InterPro" id="IPR010852">
    <property type="entry name" value="ABATE"/>
</dbReference>
<dbReference type="InterPro" id="IPR023286">
    <property type="entry name" value="ABATE_dom_sf"/>
</dbReference>
<organism evidence="2 3">
    <name type="scientific">Nocardiopsis terrae</name>
    <dbReference type="NCBI Taxonomy" id="372655"/>
    <lineage>
        <taxon>Bacteria</taxon>
        <taxon>Bacillati</taxon>
        <taxon>Actinomycetota</taxon>
        <taxon>Actinomycetes</taxon>
        <taxon>Streptosporangiales</taxon>
        <taxon>Nocardiopsidaceae</taxon>
        <taxon>Nocardiopsis</taxon>
    </lineage>
</organism>
<keyword evidence="3" id="KW-1185">Reference proteome</keyword>
<feature type="domain" description="Zinc finger CGNR" evidence="1">
    <location>
        <begin position="139"/>
        <end position="182"/>
    </location>
</feature>
<dbReference type="PANTHER" id="PTHR35525">
    <property type="entry name" value="BLL6575 PROTEIN"/>
    <property type="match status" value="1"/>
</dbReference>
<dbReference type="Pfam" id="PF11706">
    <property type="entry name" value="zf-CGNR"/>
    <property type="match status" value="1"/>
</dbReference>
<evidence type="ECO:0000313" key="2">
    <source>
        <dbReference type="EMBL" id="MBE1455981.1"/>
    </source>
</evidence>
<dbReference type="Gene3D" id="1.10.3300.10">
    <property type="entry name" value="Jann2411-like domain"/>
    <property type="match status" value="1"/>
</dbReference>
<dbReference type="SUPFAM" id="SSF160904">
    <property type="entry name" value="Jann2411-like"/>
    <property type="match status" value="1"/>
</dbReference>
<accession>A0ABR9HAP8</accession>